<dbReference type="SUPFAM" id="SSF47413">
    <property type="entry name" value="lambda repressor-like DNA-binding domains"/>
    <property type="match status" value="1"/>
</dbReference>
<dbReference type="Gene3D" id="3.40.50.2300">
    <property type="match status" value="2"/>
</dbReference>
<keyword evidence="6" id="KW-1185">Reference proteome</keyword>
<dbReference type="InterPro" id="IPR010982">
    <property type="entry name" value="Lambda_DNA-bd_dom_sf"/>
</dbReference>
<dbReference type="PANTHER" id="PTHR30146">
    <property type="entry name" value="LACI-RELATED TRANSCRIPTIONAL REPRESSOR"/>
    <property type="match status" value="1"/>
</dbReference>
<evidence type="ECO:0000256" key="3">
    <source>
        <dbReference type="ARBA" id="ARBA00023163"/>
    </source>
</evidence>
<dbReference type="SMART" id="SM00354">
    <property type="entry name" value="HTH_LACI"/>
    <property type="match status" value="1"/>
</dbReference>
<dbReference type="CDD" id="cd01392">
    <property type="entry name" value="HTH_LacI"/>
    <property type="match status" value="1"/>
</dbReference>
<dbReference type="GO" id="GO:0000976">
    <property type="term" value="F:transcription cis-regulatory region binding"/>
    <property type="evidence" value="ECO:0007669"/>
    <property type="project" value="TreeGrafter"/>
</dbReference>
<dbReference type="PROSITE" id="PS50932">
    <property type="entry name" value="HTH_LACI_2"/>
    <property type="match status" value="1"/>
</dbReference>
<dbReference type="Pfam" id="PF00532">
    <property type="entry name" value="Peripla_BP_1"/>
    <property type="match status" value="1"/>
</dbReference>
<keyword evidence="3" id="KW-0804">Transcription</keyword>
<feature type="domain" description="HTH lacI-type" evidence="4">
    <location>
        <begin position="2"/>
        <end position="56"/>
    </location>
</feature>
<organism evidence="5 6">
    <name type="scientific">Paenibacillus nuruki</name>
    <dbReference type="NCBI Taxonomy" id="1886670"/>
    <lineage>
        <taxon>Bacteria</taxon>
        <taxon>Bacillati</taxon>
        <taxon>Bacillota</taxon>
        <taxon>Bacilli</taxon>
        <taxon>Bacillales</taxon>
        <taxon>Paenibacillaceae</taxon>
        <taxon>Paenibacillus</taxon>
    </lineage>
</organism>
<reference evidence="5 6" key="1">
    <citation type="submission" date="2016-08" db="EMBL/GenBank/DDBJ databases">
        <title>Genome sequencing of Paenibacillus sp. TI45-13ar, isolated from Korean traditional nuruk.</title>
        <authorList>
            <person name="Kim S.-J."/>
        </authorList>
    </citation>
    <scope>NUCLEOTIDE SEQUENCE [LARGE SCALE GENOMIC DNA]</scope>
    <source>
        <strain evidence="5 6">TI45-13ar</strain>
    </source>
</reference>
<dbReference type="Pfam" id="PF00356">
    <property type="entry name" value="LacI"/>
    <property type="match status" value="1"/>
</dbReference>
<protein>
    <submittedName>
        <fullName evidence="5">Catabolite control protein</fullName>
    </submittedName>
</protein>
<evidence type="ECO:0000313" key="5">
    <source>
        <dbReference type="EMBL" id="ODP26103.1"/>
    </source>
</evidence>
<keyword evidence="2" id="KW-0238">DNA-binding</keyword>
<sequence length="325" mass="36507">MVNIKQIAKQAGVSVTTVSRVLNHHPYVSEDKRLRVQQVIEQNSYTPNSQAISLIRGKTRTVGLILPFSHHPYYHAIIAGVMEEAYQYGYHVLLCQTSYNPDQEREYLHMLSTRQVDGVISCSRVLPWAEFQSYSESGPIVVCEYTEESNLSAVYTDHYDAFCSGIQYLLDRGYTRIGYCVGRKTSASSQARFRAYQNTLHAAGLEVYSEWIFPDCIHMSDGEQIAKQIAEMDKPPSALIVTGDEAAAGVMLGARQYGLRIPDQLAIIGYDNQPISAGLQLTTIDQNLQEIGRQAFSLFYERSLDPTLTSAKRLIPYTLIERSSV</sequence>
<dbReference type="InterPro" id="IPR001761">
    <property type="entry name" value="Peripla_BP/Lac1_sug-bd_dom"/>
</dbReference>
<evidence type="ECO:0000256" key="2">
    <source>
        <dbReference type="ARBA" id="ARBA00023125"/>
    </source>
</evidence>
<dbReference type="InterPro" id="IPR028082">
    <property type="entry name" value="Peripla_BP_I"/>
</dbReference>
<dbReference type="SUPFAM" id="SSF53822">
    <property type="entry name" value="Periplasmic binding protein-like I"/>
    <property type="match status" value="1"/>
</dbReference>
<dbReference type="InterPro" id="IPR000843">
    <property type="entry name" value="HTH_LacI"/>
</dbReference>
<evidence type="ECO:0000259" key="4">
    <source>
        <dbReference type="PROSITE" id="PS50932"/>
    </source>
</evidence>
<dbReference type="PANTHER" id="PTHR30146:SF105">
    <property type="entry name" value="CATABOLITE CONTROL PROTEIN B"/>
    <property type="match status" value="1"/>
</dbReference>
<gene>
    <name evidence="5" type="ORF">PTI45_04560</name>
</gene>
<dbReference type="PRINTS" id="PR00036">
    <property type="entry name" value="HTHLACI"/>
</dbReference>
<dbReference type="RefSeq" id="WP_069329863.1">
    <property type="nucleotide sequence ID" value="NZ_MDER01000096.1"/>
</dbReference>
<dbReference type="AlphaFoldDB" id="A0A1E3KXI8"/>
<dbReference type="Gene3D" id="1.10.260.40">
    <property type="entry name" value="lambda repressor-like DNA-binding domains"/>
    <property type="match status" value="1"/>
</dbReference>
<proteinExistence type="predicted"/>
<evidence type="ECO:0000313" key="6">
    <source>
        <dbReference type="Proteomes" id="UP000094578"/>
    </source>
</evidence>
<evidence type="ECO:0000256" key="1">
    <source>
        <dbReference type="ARBA" id="ARBA00023015"/>
    </source>
</evidence>
<dbReference type="CDD" id="cd06286">
    <property type="entry name" value="PBP1_CcpB-like"/>
    <property type="match status" value="1"/>
</dbReference>
<name>A0A1E3KXI8_9BACL</name>
<comment type="caution">
    <text evidence="5">The sequence shown here is derived from an EMBL/GenBank/DDBJ whole genome shotgun (WGS) entry which is preliminary data.</text>
</comment>
<accession>A0A1E3KXI8</accession>
<dbReference type="GO" id="GO:0003700">
    <property type="term" value="F:DNA-binding transcription factor activity"/>
    <property type="evidence" value="ECO:0007669"/>
    <property type="project" value="TreeGrafter"/>
</dbReference>
<keyword evidence="1" id="KW-0805">Transcription regulation</keyword>
<dbReference type="EMBL" id="MDER01000096">
    <property type="protein sequence ID" value="ODP26103.1"/>
    <property type="molecule type" value="Genomic_DNA"/>
</dbReference>
<dbReference type="Proteomes" id="UP000094578">
    <property type="component" value="Unassembled WGS sequence"/>
</dbReference>
<dbReference type="STRING" id="1886670.PTI45_04560"/>